<dbReference type="Proteomes" id="UP001500889">
    <property type="component" value="Chromosome J"/>
</dbReference>
<evidence type="ECO:0000313" key="1">
    <source>
        <dbReference type="EMBL" id="BFF97518.1"/>
    </source>
</evidence>
<accession>A0AAU9FPN4</accession>
<proteinExistence type="predicted"/>
<protein>
    <submittedName>
        <fullName evidence="1">Uncharacterized protein</fullName>
    </submittedName>
</protein>
<keyword evidence="2" id="KW-1185">Reference proteome</keyword>
<dbReference type="InterPro" id="IPR011992">
    <property type="entry name" value="EF-hand-dom_pair"/>
</dbReference>
<dbReference type="EMBL" id="AP029265">
    <property type="protein sequence ID" value="BFF97518.1"/>
    <property type="molecule type" value="Genomic_DNA"/>
</dbReference>
<dbReference type="Gene3D" id="1.10.238.10">
    <property type="entry name" value="EF-hand"/>
    <property type="match status" value="1"/>
</dbReference>
<sequence length="117" mass="13604">MADDDDKPKKHTLDSLFMVYCNYKANPTELENELFDCILLSQIDAWLEQAKLMPNPITRTQTGLLYMRYRKWRLGYEDFLELITQLVVDNNLILDEFKQIMIDAGPPSGATDIVMVK</sequence>
<evidence type="ECO:0000313" key="2">
    <source>
        <dbReference type="Proteomes" id="UP001500889"/>
    </source>
</evidence>
<reference evidence="1 2" key="1">
    <citation type="submission" date="2024-02" db="EMBL/GenBank/DDBJ databases">
        <title>A chromosome-level genome assembly of Drosophila madeirensis, a fruit fly species endemic to Madeira island.</title>
        <authorList>
            <person name="Tomihara K."/>
            <person name="Llopart A."/>
            <person name="Yamamoto D."/>
        </authorList>
    </citation>
    <scope>NUCLEOTIDE SEQUENCE [LARGE SCALE GENOMIC DNA]</scope>
    <source>
        <strain evidence="1 2">RF1</strain>
    </source>
</reference>
<organism evidence="1 2">
    <name type="scientific">Drosophila madeirensis</name>
    <name type="common">Fruit fly</name>
    <dbReference type="NCBI Taxonomy" id="30013"/>
    <lineage>
        <taxon>Eukaryota</taxon>
        <taxon>Metazoa</taxon>
        <taxon>Ecdysozoa</taxon>
        <taxon>Arthropoda</taxon>
        <taxon>Hexapoda</taxon>
        <taxon>Insecta</taxon>
        <taxon>Pterygota</taxon>
        <taxon>Neoptera</taxon>
        <taxon>Endopterygota</taxon>
        <taxon>Diptera</taxon>
        <taxon>Brachycera</taxon>
        <taxon>Muscomorpha</taxon>
        <taxon>Ephydroidea</taxon>
        <taxon>Drosophilidae</taxon>
        <taxon>Drosophila</taxon>
        <taxon>Sophophora</taxon>
    </lineage>
</organism>
<dbReference type="AlphaFoldDB" id="A0AAU9FPN4"/>
<gene>
    <name evidence="1" type="ORF">DMAD_05911</name>
</gene>
<dbReference type="SUPFAM" id="SSF47473">
    <property type="entry name" value="EF-hand"/>
    <property type="match status" value="1"/>
</dbReference>
<name>A0AAU9FPN4_DROMD</name>